<evidence type="ECO:0000313" key="2">
    <source>
        <dbReference type="Proteomes" id="UP000070700"/>
    </source>
</evidence>
<dbReference type="InParanoid" id="A0A132B742"/>
<protein>
    <submittedName>
        <fullName evidence="1">Uncharacterized protein</fullName>
    </submittedName>
</protein>
<reference evidence="1 2" key="1">
    <citation type="submission" date="2015-10" db="EMBL/GenBank/DDBJ databases">
        <title>Full genome of DAOMC 229536 Phialocephala scopiformis, a fungal endophyte of spruce producing the potent anti-insectan compound rugulosin.</title>
        <authorList>
            <consortium name="DOE Joint Genome Institute"/>
            <person name="Walker A.K."/>
            <person name="Frasz S.L."/>
            <person name="Seifert K.A."/>
            <person name="Miller J.D."/>
            <person name="Mondo S.J."/>
            <person name="Labutti K."/>
            <person name="Lipzen A."/>
            <person name="Dockter R."/>
            <person name="Kennedy M."/>
            <person name="Grigoriev I.V."/>
            <person name="Spatafora J.W."/>
        </authorList>
    </citation>
    <scope>NUCLEOTIDE SEQUENCE [LARGE SCALE GENOMIC DNA]</scope>
    <source>
        <strain evidence="1 2">CBS 120377</strain>
    </source>
</reference>
<dbReference type="KEGG" id="psco:LY89DRAFT_789057"/>
<dbReference type="Proteomes" id="UP000070700">
    <property type="component" value="Unassembled WGS sequence"/>
</dbReference>
<organism evidence="1 2">
    <name type="scientific">Mollisia scopiformis</name>
    <name type="common">Conifer needle endophyte fungus</name>
    <name type="synonym">Phialocephala scopiformis</name>
    <dbReference type="NCBI Taxonomy" id="149040"/>
    <lineage>
        <taxon>Eukaryota</taxon>
        <taxon>Fungi</taxon>
        <taxon>Dikarya</taxon>
        <taxon>Ascomycota</taxon>
        <taxon>Pezizomycotina</taxon>
        <taxon>Leotiomycetes</taxon>
        <taxon>Helotiales</taxon>
        <taxon>Mollisiaceae</taxon>
        <taxon>Mollisia</taxon>
    </lineage>
</organism>
<dbReference type="EMBL" id="KQ947436">
    <property type="protein sequence ID" value="KUJ08222.1"/>
    <property type="molecule type" value="Genomic_DNA"/>
</dbReference>
<sequence length="269" mass="31517">MSIESLNSLPYEPEILVKPPITPSHHVLYQLTPQPPYQRRDLQEQDTILSTELSHALTYNRDNKSIDPWNWVWAWTGLSKDQRQWELGWRDPRWSCSTNPAPEQKLSPKYFAVNIARLMLRDPRIRAAVLKFCMKNDWGLDGGKVIDLFVKYLMDLFIEAWVYLDLVDEKRYGEPKSLLKKLFGTSHVERLKERKRWVYGKLSITPTEFVTKVAMVDKFPTIGVKGWSEQGRKQWVGRDFIHFSGALRDFKEGLRGLRKVIVDVEAIEI</sequence>
<proteinExistence type="predicted"/>
<gene>
    <name evidence="1" type="ORF">LY89DRAFT_789057</name>
</gene>
<dbReference type="RefSeq" id="XP_018062577.1">
    <property type="nucleotide sequence ID" value="XM_018223219.1"/>
</dbReference>
<dbReference type="AlphaFoldDB" id="A0A132B742"/>
<keyword evidence="2" id="KW-1185">Reference proteome</keyword>
<dbReference type="GeneID" id="28832945"/>
<name>A0A132B742_MOLSC</name>
<accession>A0A132B742</accession>
<evidence type="ECO:0000313" key="1">
    <source>
        <dbReference type="EMBL" id="KUJ08222.1"/>
    </source>
</evidence>